<evidence type="ECO:0000313" key="1">
    <source>
        <dbReference type="EMBL" id="KAK0448144.1"/>
    </source>
</evidence>
<proteinExistence type="predicted"/>
<sequence length="340" mass="39074">MSMTLDEFDEFAEKLRTFEPPAILSPKSYDRYTRNWRSILFFADKNLTATMTHNEEAASSTVNNAGQLEDPINEIMAHVEDDLITLELLMVNLCPGKCPKYKKREMEFFIRLVTGYAYASVDQIKAIFDPDSRPGKYTWTAACKTLTDINKNKDLNERLLERDRHLLNQPEAEGLADWIRYVVYMTTSILFAHDYALLNDDDKDAYVLDLCGTIRESALVGDEESRTAVRNQFYNEHRRTVTARNHYLSLFHLFGASVLLDPTIDIRTRTGIPTLSATFPKTFGRLRKEFKSDDIRLTRLHNDNSALLLNMLQVLGSEDVVKLVRDFLATFDKDTEDESG</sequence>
<dbReference type="EMBL" id="JAUEPT010000010">
    <property type="protein sequence ID" value="KAK0448144.1"/>
    <property type="molecule type" value="Genomic_DNA"/>
</dbReference>
<accession>A0AA39MW09</accession>
<evidence type="ECO:0000313" key="2">
    <source>
        <dbReference type="Proteomes" id="UP001175226"/>
    </source>
</evidence>
<keyword evidence="2" id="KW-1185">Reference proteome</keyword>
<gene>
    <name evidence="1" type="ORF">EV421DRAFT_1900793</name>
</gene>
<name>A0AA39MW09_9AGAR</name>
<dbReference type="Proteomes" id="UP001175226">
    <property type="component" value="Unassembled WGS sequence"/>
</dbReference>
<organism evidence="1 2">
    <name type="scientific">Armillaria borealis</name>
    <dbReference type="NCBI Taxonomy" id="47425"/>
    <lineage>
        <taxon>Eukaryota</taxon>
        <taxon>Fungi</taxon>
        <taxon>Dikarya</taxon>
        <taxon>Basidiomycota</taxon>
        <taxon>Agaricomycotina</taxon>
        <taxon>Agaricomycetes</taxon>
        <taxon>Agaricomycetidae</taxon>
        <taxon>Agaricales</taxon>
        <taxon>Marasmiineae</taxon>
        <taxon>Physalacriaceae</taxon>
        <taxon>Armillaria</taxon>
    </lineage>
</organism>
<protein>
    <submittedName>
        <fullName evidence="1">Uncharacterized protein</fullName>
    </submittedName>
</protein>
<reference evidence="1" key="1">
    <citation type="submission" date="2023-06" db="EMBL/GenBank/DDBJ databases">
        <authorList>
            <consortium name="Lawrence Berkeley National Laboratory"/>
            <person name="Ahrendt S."/>
            <person name="Sahu N."/>
            <person name="Indic B."/>
            <person name="Wong-Bajracharya J."/>
            <person name="Merenyi Z."/>
            <person name="Ke H.-M."/>
            <person name="Monk M."/>
            <person name="Kocsube S."/>
            <person name="Drula E."/>
            <person name="Lipzen A."/>
            <person name="Balint B."/>
            <person name="Henrissat B."/>
            <person name="Andreopoulos B."/>
            <person name="Martin F.M."/>
            <person name="Harder C.B."/>
            <person name="Rigling D."/>
            <person name="Ford K.L."/>
            <person name="Foster G.D."/>
            <person name="Pangilinan J."/>
            <person name="Papanicolaou A."/>
            <person name="Barry K."/>
            <person name="LaButti K."/>
            <person name="Viragh M."/>
            <person name="Koriabine M."/>
            <person name="Yan M."/>
            <person name="Riley R."/>
            <person name="Champramary S."/>
            <person name="Plett K.L."/>
            <person name="Tsai I.J."/>
            <person name="Slot J."/>
            <person name="Sipos G."/>
            <person name="Plett J."/>
            <person name="Nagy L.G."/>
            <person name="Grigoriev I.V."/>
        </authorList>
    </citation>
    <scope>NUCLEOTIDE SEQUENCE</scope>
    <source>
        <strain evidence="1">FPL87.14</strain>
    </source>
</reference>
<comment type="caution">
    <text evidence="1">The sequence shown here is derived from an EMBL/GenBank/DDBJ whole genome shotgun (WGS) entry which is preliminary data.</text>
</comment>
<dbReference type="AlphaFoldDB" id="A0AA39MW09"/>